<keyword evidence="1" id="KW-1133">Transmembrane helix</keyword>
<organism evidence="2 3">
    <name type="scientific">Anaeromonas frigoriresistens</name>
    <dbReference type="NCBI Taxonomy" id="2683708"/>
    <lineage>
        <taxon>Bacteria</taxon>
        <taxon>Bacillati</taxon>
        <taxon>Bacillota</taxon>
        <taxon>Tissierellia</taxon>
        <taxon>Tissierellales</taxon>
        <taxon>Thermohalobacteraceae</taxon>
        <taxon>Anaeromonas</taxon>
    </lineage>
</organism>
<feature type="transmembrane region" description="Helical" evidence="1">
    <location>
        <begin position="23"/>
        <end position="40"/>
    </location>
</feature>
<evidence type="ECO:0000313" key="2">
    <source>
        <dbReference type="EMBL" id="MBS4538621.1"/>
    </source>
</evidence>
<dbReference type="AlphaFoldDB" id="A0A942UYF1"/>
<evidence type="ECO:0000313" key="3">
    <source>
        <dbReference type="Proteomes" id="UP000724672"/>
    </source>
</evidence>
<comment type="caution">
    <text evidence="2">The sequence shown here is derived from an EMBL/GenBank/DDBJ whole genome shotgun (WGS) entry which is preliminary data.</text>
</comment>
<proteinExistence type="predicted"/>
<sequence length="51" mass="5961">MKREDILFIPYLGFLALIAPEPWIPRALVIFGGLEIYFLIEKVLIKRTNTK</sequence>
<protein>
    <submittedName>
        <fullName evidence="2">Uncharacterized protein</fullName>
    </submittedName>
</protein>
<dbReference type="EMBL" id="WSFT01000036">
    <property type="protein sequence ID" value="MBS4538621.1"/>
    <property type="molecule type" value="Genomic_DNA"/>
</dbReference>
<dbReference type="RefSeq" id="WP_203366542.1">
    <property type="nucleotide sequence ID" value="NZ_WSFT01000036.1"/>
</dbReference>
<accession>A0A942UYF1</accession>
<name>A0A942UYF1_9FIRM</name>
<keyword evidence="1" id="KW-0472">Membrane</keyword>
<gene>
    <name evidence="2" type="ORF">GOQ27_09105</name>
</gene>
<keyword evidence="3" id="KW-1185">Reference proteome</keyword>
<dbReference type="Proteomes" id="UP000724672">
    <property type="component" value="Unassembled WGS sequence"/>
</dbReference>
<reference evidence="2" key="1">
    <citation type="submission" date="2019-12" db="EMBL/GenBank/DDBJ databases">
        <title>Clostridiaceae gen. nov. sp. nov., isolated from sediment in Xinjiang, China.</title>
        <authorList>
            <person name="Zhang R."/>
        </authorList>
    </citation>
    <scope>NUCLEOTIDE SEQUENCE</scope>
    <source>
        <strain evidence="2">D2Q-11</strain>
    </source>
</reference>
<evidence type="ECO:0000256" key="1">
    <source>
        <dbReference type="SAM" id="Phobius"/>
    </source>
</evidence>
<keyword evidence="1" id="KW-0812">Transmembrane</keyword>